<evidence type="ECO:0000256" key="5">
    <source>
        <dbReference type="ARBA" id="ARBA00023136"/>
    </source>
</evidence>
<dbReference type="PANTHER" id="PTHR24298:SF636">
    <property type="entry name" value="OS07G0451300 PROTEIN"/>
    <property type="match status" value="1"/>
</dbReference>
<dbReference type="GO" id="GO:0005506">
    <property type="term" value="F:iron ion binding"/>
    <property type="evidence" value="ECO:0007669"/>
    <property type="project" value="InterPro"/>
</dbReference>
<dbReference type="GO" id="GO:0016709">
    <property type="term" value="F:oxidoreductase activity, acting on paired donors, with incorporation or reduction of molecular oxygen, NAD(P)H as one donor, and incorporation of one atom of oxygen"/>
    <property type="evidence" value="ECO:0007669"/>
    <property type="project" value="TreeGrafter"/>
</dbReference>
<dbReference type="InterPro" id="IPR017972">
    <property type="entry name" value="Cyt_P450_CS"/>
</dbReference>
<gene>
    <name evidence="8" type="ORF">PVAP13_4KG182225</name>
</gene>
<dbReference type="PROSITE" id="PS00086">
    <property type="entry name" value="CYTOCHROME_P450"/>
    <property type="match status" value="1"/>
</dbReference>
<comment type="similarity">
    <text evidence="7">Belongs to the cytochrome P450 family.</text>
</comment>
<evidence type="ECO:0000256" key="1">
    <source>
        <dbReference type="ARBA" id="ARBA00004167"/>
    </source>
</evidence>
<dbReference type="PANTHER" id="PTHR24298">
    <property type="entry name" value="FLAVONOID 3'-MONOOXYGENASE-RELATED"/>
    <property type="match status" value="1"/>
</dbReference>
<name>A0A8T0TUW5_PANVG</name>
<dbReference type="Pfam" id="PF00067">
    <property type="entry name" value="p450"/>
    <property type="match status" value="1"/>
</dbReference>
<comment type="caution">
    <text evidence="8">The sequence shown here is derived from an EMBL/GenBank/DDBJ whole genome shotgun (WGS) entry which is preliminary data.</text>
</comment>
<proteinExistence type="inferred from homology"/>
<dbReference type="Gene3D" id="1.10.630.10">
    <property type="entry name" value="Cytochrome P450"/>
    <property type="match status" value="1"/>
</dbReference>
<comment type="cofactor">
    <cofactor evidence="6">
        <name>heme</name>
        <dbReference type="ChEBI" id="CHEBI:30413"/>
    </cofactor>
</comment>
<dbReference type="InterPro" id="IPR036396">
    <property type="entry name" value="Cyt_P450_sf"/>
</dbReference>
<dbReference type="Proteomes" id="UP000823388">
    <property type="component" value="Chromosome 4K"/>
</dbReference>
<dbReference type="EMBL" id="CM029043">
    <property type="protein sequence ID" value="KAG2611659.1"/>
    <property type="molecule type" value="Genomic_DNA"/>
</dbReference>
<feature type="binding site" description="axial binding residue" evidence="6">
    <location>
        <position position="224"/>
    </location>
    <ligand>
        <name>heme</name>
        <dbReference type="ChEBI" id="CHEBI:30413"/>
    </ligand>
    <ligandPart>
        <name>Fe</name>
        <dbReference type="ChEBI" id="CHEBI:18248"/>
    </ligandPart>
</feature>
<reference evidence="8" key="1">
    <citation type="submission" date="2020-05" db="EMBL/GenBank/DDBJ databases">
        <title>WGS assembly of Panicum virgatum.</title>
        <authorList>
            <person name="Lovell J.T."/>
            <person name="Jenkins J."/>
            <person name="Shu S."/>
            <person name="Juenger T.E."/>
            <person name="Schmutz J."/>
        </authorList>
    </citation>
    <scope>NUCLEOTIDE SEQUENCE</scope>
    <source>
        <strain evidence="8">AP13</strain>
    </source>
</reference>
<comment type="subcellular location">
    <subcellularLocation>
        <location evidence="1">Membrane</location>
        <topology evidence="1">Single-pass membrane protein</topology>
    </subcellularLocation>
</comment>
<dbReference type="PRINTS" id="PR00463">
    <property type="entry name" value="EP450I"/>
</dbReference>
<dbReference type="PRINTS" id="PR00385">
    <property type="entry name" value="P450"/>
</dbReference>
<accession>A0A8T0TUW5</accession>
<evidence type="ECO:0000256" key="4">
    <source>
        <dbReference type="ARBA" id="ARBA00022989"/>
    </source>
</evidence>
<keyword evidence="2" id="KW-0812">Transmembrane</keyword>
<dbReference type="GO" id="GO:0020037">
    <property type="term" value="F:heme binding"/>
    <property type="evidence" value="ECO:0007669"/>
    <property type="project" value="InterPro"/>
</dbReference>
<organism evidence="8 9">
    <name type="scientific">Panicum virgatum</name>
    <name type="common">Blackwell switchgrass</name>
    <dbReference type="NCBI Taxonomy" id="38727"/>
    <lineage>
        <taxon>Eukaryota</taxon>
        <taxon>Viridiplantae</taxon>
        <taxon>Streptophyta</taxon>
        <taxon>Embryophyta</taxon>
        <taxon>Tracheophyta</taxon>
        <taxon>Spermatophyta</taxon>
        <taxon>Magnoliopsida</taxon>
        <taxon>Liliopsida</taxon>
        <taxon>Poales</taxon>
        <taxon>Poaceae</taxon>
        <taxon>PACMAD clade</taxon>
        <taxon>Panicoideae</taxon>
        <taxon>Panicodae</taxon>
        <taxon>Paniceae</taxon>
        <taxon>Panicinae</taxon>
        <taxon>Panicum</taxon>
        <taxon>Panicum sect. Hiantes</taxon>
    </lineage>
</organism>
<dbReference type="InterPro" id="IPR051103">
    <property type="entry name" value="Plant_metabolite_P450s"/>
</dbReference>
<keyword evidence="3 6" id="KW-0479">Metal-binding</keyword>
<dbReference type="GO" id="GO:0016020">
    <property type="term" value="C:membrane"/>
    <property type="evidence" value="ECO:0007669"/>
    <property type="project" value="UniProtKB-SubCell"/>
</dbReference>
<keyword evidence="6 7" id="KW-0408">Iron</keyword>
<keyword evidence="4" id="KW-1133">Transmembrane helix</keyword>
<keyword evidence="6 7" id="KW-0349">Heme</keyword>
<keyword evidence="7" id="KW-0503">Monooxygenase</keyword>
<dbReference type="SUPFAM" id="SSF48264">
    <property type="entry name" value="Cytochrome P450"/>
    <property type="match status" value="1"/>
</dbReference>
<evidence type="ECO:0008006" key="10">
    <source>
        <dbReference type="Google" id="ProtNLM"/>
    </source>
</evidence>
<evidence type="ECO:0000256" key="3">
    <source>
        <dbReference type="ARBA" id="ARBA00022723"/>
    </source>
</evidence>
<keyword evidence="9" id="KW-1185">Reference proteome</keyword>
<evidence type="ECO:0000256" key="7">
    <source>
        <dbReference type="RuleBase" id="RU000461"/>
    </source>
</evidence>
<evidence type="ECO:0000313" key="9">
    <source>
        <dbReference type="Proteomes" id="UP000823388"/>
    </source>
</evidence>
<keyword evidence="5" id="KW-0472">Membrane</keyword>
<evidence type="ECO:0000313" key="8">
    <source>
        <dbReference type="EMBL" id="KAG2611659.1"/>
    </source>
</evidence>
<protein>
    <recommendedName>
        <fullName evidence="10">Cytochrome P450 89A2</fullName>
    </recommendedName>
</protein>
<evidence type="ECO:0000256" key="2">
    <source>
        <dbReference type="ARBA" id="ARBA00022692"/>
    </source>
</evidence>
<dbReference type="InterPro" id="IPR002401">
    <property type="entry name" value="Cyt_P450_E_grp-I"/>
</dbReference>
<dbReference type="InterPro" id="IPR001128">
    <property type="entry name" value="Cyt_P450"/>
</dbReference>
<sequence>MPVVLQLAYYLPRFLQLFDAQKRHHVIVMTLISARRRRQEKVGDVIDCAVPRCYVDMLLSLGLGDLEMVSLCWEFMNAAAKTTTTALEWIMARLVLHQDTQRKLLDDIATRAGGKNPGTGSERPFVEAVVLEALRLHPPAHYLLAHTTDRDVSLDGYVIPKGSVVNYGVGDIGRDPTLWTEPDVFRPERFLEGGEGFVVRGIGSGGGGGRTLKMMPFGAGRRACPGAAVALKVLQSFVENLVTRFEWKPVGCVGKEVELDMSERPGLVTEMRTPLHARLVVRTKQERN</sequence>
<evidence type="ECO:0000256" key="6">
    <source>
        <dbReference type="PIRSR" id="PIRSR602401-1"/>
    </source>
</evidence>
<dbReference type="AlphaFoldDB" id="A0A8T0TUW5"/>
<keyword evidence="7" id="KW-0560">Oxidoreductase</keyword>